<feature type="domain" description="Ricin B lectin" evidence="5">
    <location>
        <begin position="375"/>
        <end position="512"/>
    </location>
</feature>
<dbReference type="InterPro" id="IPR006311">
    <property type="entry name" value="TAT_signal"/>
</dbReference>
<dbReference type="PROSITE" id="PS51318">
    <property type="entry name" value="TAT"/>
    <property type="match status" value="1"/>
</dbReference>
<evidence type="ECO:0000256" key="4">
    <source>
        <dbReference type="ARBA" id="ARBA00023295"/>
    </source>
</evidence>
<dbReference type="Gene3D" id="2.80.10.50">
    <property type="match status" value="3"/>
</dbReference>
<dbReference type="InterPro" id="IPR023296">
    <property type="entry name" value="Glyco_hydro_beta-prop_sf"/>
</dbReference>
<evidence type="ECO:0000313" key="6">
    <source>
        <dbReference type="EMBL" id="RRJ29506.1"/>
    </source>
</evidence>
<dbReference type="EMBL" id="RRCH01000028">
    <property type="protein sequence ID" value="RRJ29506.1"/>
    <property type="molecule type" value="Genomic_DNA"/>
</dbReference>
<dbReference type="GO" id="GO:0005975">
    <property type="term" value="P:carbohydrate metabolic process"/>
    <property type="evidence" value="ECO:0007669"/>
    <property type="project" value="InterPro"/>
</dbReference>
<protein>
    <submittedName>
        <fullName evidence="6">Glycoside hydrolase family 43</fullName>
    </submittedName>
</protein>
<dbReference type="InterPro" id="IPR035992">
    <property type="entry name" value="Ricin_B-like_lectins"/>
</dbReference>
<keyword evidence="7" id="KW-1185">Reference proteome</keyword>
<dbReference type="CDD" id="cd18616">
    <property type="entry name" value="GH43_ABN-like"/>
    <property type="match status" value="1"/>
</dbReference>
<comment type="similarity">
    <text evidence="2">Belongs to the glycosyl hydrolase 43 family.</text>
</comment>
<dbReference type="CDD" id="cd00161">
    <property type="entry name" value="beta-trefoil_Ricin-like"/>
    <property type="match status" value="1"/>
</dbReference>
<dbReference type="OrthoDB" id="191035at2157"/>
<dbReference type="InterPro" id="IPR006710">
    <property type="entry name" value="Glyco_hydro_43"/>
</dbReference>
<comment type="pathway">
    <text evidence="1">Glycan metabolism; L-arabinan degradation.</text>
</comment>
<evidence type="ECO:0000256" key="1">
    <source>
        <dbReference type="ARBA" id="ARBA00004834"/>
    </source>
</evidence>
<evidence type="ECO:0000259" key="5">
    <source>
        <dbReference type="SMART" id="SM00458"/>
    </source>
</evidence>
<dbReference type="InterPro" id="IPR050727">
    <property type="entry name" value="GH43_arabinanases"/>
</dbReference>
<gene>
    <name evidence="6" type="ORF">EIK79_12780</name>
</gene>
<accession>A0A3P3R7V1</accession>
<evidence type="ECO:0000256" key="3">
    <source>
        <dbReference type="ARBA" id="ARBA00022801"/>
    </source>
</evidence>
<evidence type="ECO:0000313" key="7">
    <source>
        <dbReference type="Proteomes" id="UP000282322"/>
    </source>
</evidence>
<dbReference type="SUPFAM" id="SSF50370">
    <property type="entry name" value="Ricin B-like lectins"/>
    <property type="match status" value="1"/>
</dbReference>
<dbReference type="Pfam" id="PF14200">
    <property type="entry name" value="RicinB_lectin_2"/>
    <property type="match status" value="2"/>
</dbReference>
<dbReference type="SMART" id="SM00458">
    <property type="entry name" value="RICIN"/>
    <property type="match status" value="1"/>
</dbReference>
<dbReference type="PROSITE" id="PS50231">
    <property type="entry name" value="RICIN_B_LECTIN"/>
    <property type="match status" value="1"/>
</dbReference>
<dbReference type="Proteomes" id="UP000282322">
    <property type="component" value="Unassembled WGS sequence"/>
</dbReference>
<dbReference type="Pfam" id="PF04616">
    <property type="entry name" value="Glyco_hydro_43"/>
    <property type="match status" value="1"/>
</dbReference>
<dbReference type="Gene3D" id="2.115.10.20">
    <property type="entry name" value="Glycosyl hydrolase domain, family 43"/>
    <property type="match status" value="1"/>
</dbReference>
<keyword evidence="4" id="KW-0326">Glycosidase</keyword>
<evidence type="ECO:0000256" key="2">
    <source>
        <dbReference type="ARBA" id="ARBA00009865"/>
    </source>
</evidence>
<keyword evidence="3 6" id="KW-0378">Hydrolase</keyword>
<dbReference type="PANTHER" id="PTHR43301">
    <property type="entry name" value="ARABINAN ENDO-1,5-ALPHA-L-ARABINOSIDASE"/>
    <property type="match status" value="1"/>
</dbReference>
<comment type="caution">
    <text evidence="6">The sequence shown here is derived from an EMBL/GenBank/DDBJ whole genome shotgun (WGS) entry which is preliminary data.</text>
</comment>
<dbReference type="InterPro" id="IPR000772">
    <property type="entry name" value="Ricin_B_lectin"/>
</dbReference>
<dbReference type="SUPFAM" id="SSF75005">
    <property type="entry name" value="Arabinanase/levansucrase/invertase"/>
    <property type="match status" value="1"/>
</dbReference>
<dbReference type="PANTHER" id="PTHR43301:SF3">
    <property type="entry name" value="ARABINAN ENDO-1,5-ALPHA-L-ARABINOSIDASE A-RELATED"/>
    <property type="match status" value="1"/>
</dbReference>
<dbReference type="GO" id="GO:0004553">
    <property type="term" value="F:hydrolase activity, hydrolyzing O-glycosyl compounds"/>
    <property type="evidence" value="ECO:0007669"/>
    <property type="project" value="InterPro"/>
</dbReference>
<name>A0A3P3R7V1_9EURY</name>
<organism evidence="6 7">
    <name type="scientific">Halocatena pleomorpha</name>
    <dbReference type="NCBI Taxonomy" id="1785090"/>
    <lineage>
        <taxon>Archaea</taxon>
        <taxon>Methanobacteriati</taxon>
        <taxon>Methanobacteriota</taxon>
        <taxon>Stenosarchaea group</taxon>
        <taxon>Halobacteria</taxon>
        <taxon>Halobacteriales</taxon>
        <taxon>Natronomonadaceae</taxon>
        <taxon>Halocatena</taxon>
    </lineage>
</organism>
<reference evidence="6 7" key="1">
    <citation type="submission" date="2018-11" db="EMBL/GenBank/DDBJ databases">
        <title>Taxonoimc description of Halomarina strain SPP-AMP-1.</title>
        <authorList>
            <person name="Pal Y."/>
            <person name="Srinivasana K."/>
            <person name="Verma A."/>
            <person name="Kumar P."/>
        </authorList>
    </citation>
    <scope>NUCLEOTIDE SEQUENCE [LARGE SCALE GENOMIC DNA]</scope>
    <source>
        <strain evidence="6 7">SPP-AMP-1</strain>
    </source>
</reference>
<proteinExistence type="inferred from homology"/>
<dbReference type="RefSeq" id="WP_124955495.1">
    <property type="nucleotide sequence ID" value="NZ_RRCH01000028.1"/>
</dbReference>
<sequence length="513" mass="56302">MTNGHDNSGINRRSVLKILSTGALGAAGMTVSTGSVMADPSATHYHNPLYGPDFADPTIHRANDGTWWAYASNMSYSNDADEMLVPILSSSDLVNWTYEGEAFDSRPGWLYGSVWAPDIHYHNGQWVLFYSLWPREDDDSLVPGIGFATSDTPDGPFTDHGEILSNPDHPYPGNTIDPYFVYHDGTPYLFWGNFAGVYVVELTADLQDFRSGTFDQIVGSAYEGSTIFQRDGYWYFFGSTGDCCAGFDSTYEIEVGRSENFLGPYYDMNGTAMLDRDEWNAGPTHLGDNARFIGPGHGDVTVADDGSWWFVYHAYDTEGPEYAGNYGWPPARQFFLDPIQWENGWPVIGCDGTPSTQMTNPGLGGYCDGGGPIADGTYHITNVNSGLYLEVANSSTSVGANVRQYSDTGCTCQQWNVTQNSSGTYDITNVNSGQFLEVANASTEDGANIRQYTDTGHACQEWDIVDNGDGTYQLLNANSGKAADVANRSMSDAANIQQWTWSAGDHQRWRFVS</sequence>
<dbReference type="AlphaFoldDB" id="A0A3P3R7V1"/>